<reference evidence="2 3" key="1">
    <citation type="submission" date="2019-02" db="EMBL/GenBank/DDBJ databases">
        <title>Deep-cultivation of Planctomycetes and their phenomic and genomic characterization uncovers novel biology.</title>
        <authorList>
            <person name="Wiegand S."/>
            <person name="Jogler M."/>
            <person name="Boedeker C."/>
            <person name="Pinto D."/>
            <person name="Vollmers J."/>
            <person name="Rivas-Marin E."/>
            <person name="Kohn T."/>
            <person name="Peeters S.H."/>
            <person name="Heuer A."/>
            <person name="Rast P."/>
            <person name="Oberbeckmann S."/>
            <person name="Bunk B."/>
            <person name="Jeske O."/>
            <person name="Meyerdierks A."/>
            <person name="Storesund J.E."/>
            <person name="Kallscheuer N."/>
            <person name="Luecker S."/>
            <person name="Lage O.M."/>
            <person name="Pohl T."/>
            <person name="Merkel B.J."/>
            <person name="Hornburger P."/>
            <person name="Mueller R.-W."/>
            <person name="Bruemmer F."/>
            <person name="Labrenz M."/>
            <person name="Spormann A.M."/>
            <person name="Op den Camp H."/>
            <person name="Overmann J."/>
            <person name="Amann R."/>
            <person name="Jetten M.S.M."/>
            <person name="Mascher T."/>
            <person name="Medema M.H."/>
            <person name="Devos D.P."/>
            <person name="Kaster A.-K."/>
            <person name="Ovreas L."/>
            <person name="Rohde M."/>
            <person name="Galperin M.Y."/>
            <person name="Jogler C."/>
        </authorList>
    </citation>
    <scope>NUCLEOTIDE SEQUENCE [LARGE SCALE GENOMIC DNA]</scope>
    <source>
        <strain evidence="2 3">HG66A1</strain>
    </source>
</reference>
<evidence type="ECO:0000313" key="2">
    <source>
        <dbReference type="EMBL" id="QDT23549.1"/>
    </source>
</evidence>
<protein>
    <recommendedName>
        <fullName evidence="4">Phospholipase/carboxylesterase/thioesterase domain-containing protein</fullName>
    </recommendedName>
</protein>
<organism evidence="2 3">
    <name type="scientific">Gimesia chilikensis</name>
    <dbReference type="NCBI Taxonomy" id="2605989"/>
    <lineage>
        <taxon>Bacteria</taxon>
        <taxon>Pseudomonadati</taxon>
        <taxon>Planctomycetota</taxon>
        <taxon>Planctomycetia</taxon>
        <taxon>Planctomycetales</taxon>
        <taxon>Planctomycetaceae</taxon>
        <taxon>Gimesia</taxon>
    </lineage>
</organism>
<sequence length="258" mass="29452">MKMDYSQRLKWIEHVLQTESRGLDRLDTSGSNSEPTSETETTLNLPLKHISLFRPEHYQSGYAYPLVIWLHPDCGSEHDLHTVMPKISTRNYLGLSFRAPAIDPKAPQNGYRWPDSQLFIELFLSQVEQTVEELKKVFHIHPDRIYLAGKGTGCSIATRLLLQSENLFAGAALLEGHFSKHDFQYQETGNLAGKRILLDPQHSQQPLSTQRLMRLWKTRGADVQLPHPSQHSGQNQGRELLRALDYWIMEGISTAKLA</sequence>
<feature type="compositionally biased region" description="Low complexity" evidence="1">
    <location>
        <begin position="31"/>
        <end position="41"/>
    </location>
</feature>
<accession>A0A517PW05</accession>
<proteinExistence type="predicted"/>
<keyword evidence="3" id="KW-1185">Reference proteome</keyword>
<feature type="region of interest" description="Disordered" evidence="1">
    <location>
        <begin position="22"/>
        <end position="41"/>
    </location>
</feature>
<name>A0A517PW05_9PLAN</name>
<dbReference type="EMBL" id="CP036266">
    <property type="protein sequence ID" value="QDT23549.1"/>
    <property type="molecule type" value="Genomic_DNA"/>
</dbReference>
<dbReference type="InterPro" id="IPR029058">
    <property type="entry name" value="AB_hydrolase_fold"/>
</dbReference>
<gene>
    <name evidence="2" type="ORF">HG66A1_53710</name>
</gene>
<evidence type="ECO:0000313" key="3">
    <source>
        <dbReference type="Proteomes" id="UP000320421"/>
    </source>
</evidence>
<dbReference type="Gene3D" id="3.40.50.1820">
    <property type="entry name" value="alpha/beta hydrolase"/>
    <property type="match status" value="1"/>
</dbReference>
<dbReference type="AlphaFoldDB" id="A0A517PW05"/>
<evidence type="ECO:0008006" key="4">
    <source>
        <dbReference type="Google" id="ProtNLM"/>
    </source>
</evidence>
<dbReference type="Proteomes" id="UP000320421">
    <property type="component" value="Chromosome"/>
</dbReference>
<evidence type="ECO:0000256" key="1">
    <source>
        <dbReference type="SAM" id="MobiDB-lite"/>
    </source>
</evidence>
<dbReference type="SUPFAM" id="SSF53474">
    <property type="entry name" value="alpha/beta-Hydrolases"/>
    <property type="match status" value="1"/>
</dbReference>